<dbReference type="Pfam" id="PF00648">
    <property type="entry name" value="Peptidase_C2"/>
    <property type="match status" value="1"/>
</dbReference>
<dbReference type="PROSITE" id="PS50203">
    <property type="entry name" value="CALPAIN_CAT"/>
    <property type="match status" value="1"/>
</dbReference>
<feature type="compositionally biased region" description="Pro residues" evidence="6">
    <location>
        <begin position="177"/>
        <end position="190"/>
    </location>
</feature>
<evidence type="ECO:0000256" key="6">
    <source>
        <dbReference type="SAM" id="MobiDB-lite"/>
    </source>
</evidence>
<protein>
    <recommendedName>
        <fullName evidence="8">Calpain catalytic domain-containing protein</fullName>
    </recommendedName>
</protein>
<evidence type="ECO:0000313" key="10">
    <source>
        <dbReference type="Proteomes" id="UP001189429"/>
    </source>
</evidence>
<keyword evidence="10" id="KW-1185">Reference proteome</keyword>
<keyword evidence="2 5" id="KW-0645">Protease</keyword>
<feature type="non-terminal residue" evidence="9">
    <location>
        <position position="1"/>
    </location>
</feature>
<evidence type="ECO:0000313" key="9">
    <source>
        <dbReference type="EMBL" id="CAK0796930.1"/>
    </source>
</evidence>
<dbReference type="InterPro" id="IPR001300">
    <property type="entry name" value="Peptidase_C2_calpain_cat"/>
</dbReference>
<dbReference type="SMART" id="SM00230">
    <property type="entry name" value="CysPc"/>
    <property type="match status" value="1"/>
</dbReference>
<name>A0ABN9Q1F0_9DINO</name>
<accession>A0ABN9Q1F0</accession>
<feature type="region of interest" description="Disordered" evidence="6">
    <location>
        <begin position="27"/>
        <end position="57"/>
    </location>
</feature>
<sequence length="904" mass="96098">KPSSRVAPGRPAMNTAEAMAAYLPVWADAGSGDQDSDSKADGPWEPRSGAGHGRPRPRAATAACAAAAACALLAGAAVGFALLTPAAKGWRPARSAAGAAPLELLVLELDAEGAPGGPLAAEVLEVPSETRAPPRRQKAQDEAAIAEMGLDAEMVAIAQQASPARGSPRPLLELGGPAPPPSRGAAPGPPRALAAEGCRARLRRLGEVAAQRLESPPDLLFPAEASSISGSGGSCGDPASDIHLRGCHYFDRWETLSSIADRRNLPGVVVFGSSVSPGDVAQGQLGDCYFMSALASVAAACPRCIMDMFVHRQREENGIYTTRWLLNGEMVEVSVDPQVPARYGTPFFAQVSNGVFWPLILEKAWAKILGSYHSAEAGNWLSAVGAITRAPVKSLWHSDLLQEELWRELEQASRLGFPIGASTGDGAGDYNLPQSHAYAVFRAYEDPKYGRVVMCFNPWNADMYRGAVPNEDLSDGTFVMKLEEFYHAYRTTQLGFVTDGFTASFQTLQASKQGSALTFSTASNRDFFVSVSWPMRKLVEPCQLTPSVNLALAKQTGTGAWGDVFEGEESKDAAVNMVTARVKGEASTYNIFVGAEFPSDIHLHRVVVIVYASESVHITRSSGSGASELALRMFGPDCNEGHVSFPGHGVFSPSLVSLVHGIPTYVSMDGAEFAYYTPSSHLWFVTSASHWPQVSEGALYYSSRVAASDVRCGCLDSPGGVHGLDTPCSQVLPPHIRYANVMCRGAEYSALVERCCPVTCGACAAAGSAPAPPPPAPAPPPPAPRSRPEAECKDSSPTGIRIRGRSSLAACSELRDACEQSVVRQRCCETCAADVSETAEPECEDERDPHLPYHPRLRLNHKAVTCLEAAGACDNKAVRERCCETCRLQDEKGEQPSVKVSRTA</sequence>
<keyword evidence="3 5" id="KW-0378">Hydrolase</keyword>
<dbReference type="SUPFAM" id="SSF54001">
    <property type="entry name" value="Cysteine proteinases"/>
    <property type="match status" value="1"/>
</dbReference>
<dbReference type="PRINTS" id="PR00704">
    <property type="entry name" value="CALPAIN"/>
</dbReference>
<comment type="caution">
    <text evidence="9">The sequence shown here is derived from an EMBL/GenBank/DDBJ whole genome shotgun (WGS) entry which is preliminary data.</text>
</comment>
<dbReference type="InterPro" id="IPR022684">
    <property type="entry name" value="Calpain_cysteine_protease"/>
</dbReference>
<evidence type="ECO:0000256" key="3">
    <source>
        <dbReference type="ARBA" id="ARBA00022801"/>
    </source>
</evidence>
<keyword evidence="7" id="KW-1133">Transmembrane helix</keyword>
<feature type="compositionally biased region" description="Pro residues" evidence="6">
    <location>
        <begin position="771"/>
        <end position="785"/>
    </location>
</feature>
<feature type="region of interest" description="Disordered" evidence="6">
    <location>
        <begin position="160"/>
        <end position="192"/>
    </location>
</feature>
<dbReference type="PANTHER" id="PTHR10183">
    <property type="entry name" value="CALPAIN"/>
    <property type="match status" value="1"/>
</dbReference>
<dbReference type="InterPro" id="IPR038765">
    <property type="entry name" value="Papain-like_cys_pep_sf"/>
</dbReference>
<evidence type="ECO:0000259" key="8">
    <source>
        <dbReference type="PROSITE" id="PS50203"/>
    </source>
</evidence>
<dbReference type="InterPro" id="IPR000169">
    <property type="entry name" value="Pept_cys_AS"/>
</dbReference>
<feature type="active site" evidence="5">
    <location>
        <position position="457"/>
    </location>
</feature>
<keyword evidence="7" id="KW-0812">Transmembrane</keyword>
<organism evidence="9 10">
    <name type="scientific">Prorocentrum cordatum</name>
    <dbReference type="NCBI Taxonomy" id="2364126"/>
    <lineage>
        <taxon>Eukaryota</taxon>
        <taxon>Sar</taxon>
        <taxon>Alveolata</taxon>
        <taxon>Dinophyceae</taxon>
        <taxon>Prorocentrales</taxon>
        <taxon>Prorocentraceae</taxon>
        <taxon>Prorocentrum</taxon>
    </lineage>
</organism>
<gene>
    <name evidence="9" type="ORF">PCOR1329_LOCUS6160</name>
</gene>
<comment type="similarity">
    <text evidence="1">Belongs to the peptidase C2 family.</text>
</comment>
<dbReference type="PROSITE" id="PS00139">
    <property type="entry name" value="THIOL_PROTEASE_CYS"/>
    <property type="match status" value="1"/>
</dbReference>
<evidence type="ECO:0000256" key="5">
    <source>
        <dbReference type="PROSITE-ProRule" id="PRU00239"/>
    </source>
</evidence>
<proteinExistence type="inferred from homology"/>
<dbReference type="Proteomes" id="UP001189429">
    <property type="component" value="Unassembled WGS sequence"/>
</dbReference>
<evidence type="ECO:0000256" key="2">
    <source>
        <dbReference type="ARBA" id="ARBA00022670"/>
    </source>
</evidence>
<keyword evidence="4 5" id="KW-0788">Thiol protease</keyword>
<feature type="transmembrane region" description="Helical" evidence="7">
    <location>
        <begin position="62"/>
        <end position="83"/>
    </location>
</feature>
<feature type="domain" description="Calpain catalytic" evidence="8">
    <location>
        <begin position="218"/>
        <end position="498"/>
    </location>
</feature>
<evidence type="ECO:0000256" key="4">
    <source>
        <dbReference type="ARBA" id="ARBA00022807"/>
    </source>
</evidence>
<feature type="region of interest" description="Disordered" evidence="6">
    <location>
        <begin position="771"/>
        <end position="799"/>
    </location>
</feature>
<keyword evidence="7" id="KW-0472">Membrane</keyword>
<reference evidence="9" key="1">
    <citation type="submission" date="2023-10" db="EMBL/GenBank/DDBJ databases">
        <authorList>
            <person name="Chen Y."/>
            <person name="Shah S."/>
            <person name="Dougan E. K."/>
            <person name="Thang M."/>
            <person name="Chan C."/>
        </authorList>
    </citation>
    <scope>NUCLEOTIDE SEQUENCE [LARGE SCALE GENOMIC DNA]</scope>
</reference>
<evidence type="ECO:0000256" key="1">
    <source>
        <dbReference type="ARBA" id="ARBA00007623"/>
    </source>
</evidence>
<dbReference type="PANTHER" id="PTHR10183:SF379">
    <property type="entry name" value="CALPAIN-5"/>
    <property type="match status" value="1"/>
</dbReference>
<dbReference type="EMBL" id="CAUYUJ010001647">
    <property type="protein sequence ID" value="CAK0796930.1"/>
    <property type="molecule type" value="Genomic_DNA"/>
</dbReference>
<evidence type="ECO:0000256" key="7">
    <source>
        <dbReference type="SAM" id="Phobius"/>
    </source>
</evidence>
<feature type="active site" evidence="5">
    <location>
        <position position="436"/>
    </location>
</feature>
<dbReference type="Gene3D" id="3.90.70.10">
    <property type="entry name" value="Cysteine proteinases"/>
    <property type="match status" value="1"/>
</dbReference>
<feature type="active site" evidence="5">
    <location>
        <position position="288"/>
    </location>
</feature>